<organism evidence="1 2">
    <name type="scientific">Salininema proteolyticum</name>
    <dbReference type="NCBI Taxonomy" id="1607685"/>
    <lineage>
        <taxon>Bacteria</taxon>
        <taxon>Bacillati</taxon>
        <taxon>Actinomycetota</taxon>
        <taxon>Actinomycetes</taxon>
        <taxon>Glycomycetales</taxon>
        <taxon>Glycomycetaceae</taxon>
        <taxon>Salininema</taxon>
    </lineage>
</organism>
<accession>A0ABV8TXS8</accession>
<sequence length="148" mass="16155">MTVTQPSRRGRRTPPASSVSADLVAERTAIADGKRASQPEVGFRLAFLDYMARSVDVRSVGPFGASIRVIEPGGAEGTLGAVSWTGTQIHAIEWADTTVRYSLIPTASRIQQRLEEKIRAYLAGALWGAEVPEEFQDGFSRFYRPDVA</sequence>
<protein>
    <submittedName>
        <fullName evidence="1">Uncharacterized protein</fullName>
    </submittedName>
</protein>
<proteinExistence type="predicted"/>
<gene>
    <name evidence="1" type="ORF">ACFPET_08435</name>
</gene>
<evidence type="ECO:0000313" key="2">
    <source>
        <dbReference type="Proteomes" id="UP001595823"/>
    </source>
</evidence>
<name>A0ABV8TXS8_9ACTN</name>
<reference evidence="2" key="1">
    <citation type="journal article" date="2019" name="Int. J. Syst. Evol. Microbiol.">
        <title>The Global Catalogue of Microorganisms (GCM) 10K type strain sequencing project: providing services to taxonomists for standard genome sequencing and annotation.</title>
        <authorList>
            <consortium name="The Broad Institute Genomics Platform"/>
            <consortium name="The Broad Institute Genome Sequencing Center for Infectious Disease"/>
            <person name="Wu L."/>
            <person name="Ma J."/>
        </authorList>
    </citation>
    <scope>NUCLEOTIDE SEQUENCE [LARGE SCALE GENOMIC DNA]</scope>
    <source>
        <strain evidence="2">IBRC-M 10908</strain>
    </source>
</reference>
<keyword evidence="2" id="KW-1185">Reference proteome</keyword>
<evidence type="ECO:0000313" key="1">
    <source>
        <dbReference type="EMBL" id="MFC4335223.1"/>
    </source>
</evidence>
<comment type="caution">
    <text evidence="1">The sequence shown here is derived from an EMBL/GenBank/DDBJ whole genome shotgun (WGS) entry which is preliminary data.</text>
</comment>
<dbReference type="EMBL" id="JBHSDK010000012">
    <property type="protein sequence ID" value="MFC4335223.1"/>
    <property type="molecule type" value="Genomic_DNA"/>
</dbReference>
<dbReference type="Proteomes" id="UP001595823">
    <property type="component" value="Unassembled WGS sequence"/>
</dbReference>
<dbReference type="RefSeq" id="WP_380619704.1">
    <property type="nucleotide sequence ID" value="NZ_JBHSDK010000012.1"/>
</dbReference>